<keyword evidence="5" id="KW-1185">Reference proteome</keyword>
<protein>
    <submittedName>
        <fullName evidence="4">DUF1707 domain-containing protein</fullName>
    </submittedName>
</protein>
<dbReference type="EMBL" id="JAAXPE010000053">
    <property type="protein sequence ID" value="NKY89634.1"/>
    <property type="molecule type" value="Genomic_DNA"/>
</dbReference>
<evidence type="ECO:0000313" key="4">
    <source>
        <dbReference type="EMBL" id="NKY89634.1"/>
    </source>
</evidence>
<evidence type="ECO:0000256" key="2">
    <source>
        <dbReference type="SAM" id="Phobius"/>
    </source>
</evidence>
<feature type="compositionally biased region" description="Low complexity" evidence="1">
    <location>
        <begin position="69"/>
        <end position="79"/>
    </location>
</feature>
<dbReference type="PANTHER" id="PTHR40763:SF4">
    <property type="entry name" value="DUF1707 DOMAIN-CONTAINING PROTEIN"/>
    <property type="match status" value="1"/>
</dbReference>
<dbReference type="AlphaFoldDB" id="A0A7X6M3E2"/>
<keyword evidence="2" id="KW-0812">Transmembrane</keyword>
<gene>
    <name evidence="4" type="ORF">HGA07_29075</name>
</gene>
<dbReference type="InterPro" id="IPR012551">
    <property type="entry name" value="DUF1707_SHOCT-like"/>
</dbReference>
<feature type="region of interest" description="Disordered" evidence="1">
    <location>
        <begin position="67"/>
        <end position="91"/>
    </location>
</feature>
<feature type="region of interest" description="Disordered" evidence="1">
    <location>
        <begin position="1"/>
        <end position="21"/>
    </location>
</feature>
<keyword evidence="2" id="KW-1133">Transmembrane helix</keyword>
<name>A0A7X6M3E2_9NOCA</name>
<comment type="caution">
    <text evidence="4">The sequence shown here is derived from an EMBL/GenBank/DDBJ whole genome shotgun (WGS) entry which is preliminary data.</text>
</comment>
<dbReference type="Proteomes" id="UP000523447">
    <property type="component" value="Unassembled WGS sequence"/>
</dbReference>
<feature type="domain" description="DUF1707" evidence="3">
    <location>
        <begin position="94"/>
        <end position="146"/>
    </location>
</feature>
<proteinExistence type="predicted"/>
<evidence type="ECO:0000313" key="5">
    <source>
        <dbReference type="Proteomes" id="UP000523447"/>
    </source>
</evidence>
<keyword evidence="2" id="KW-0472">Membrane</keyword>
<reference evidence="4 5" key="1">
    <citation type="submission" date="2020-04" db="EMBL/GenBank/DDBJ databases">
        <title>MicrobeNet Type strains.</title>
        <authorList>
            <person name="Nicholson A.C."/>
        </authorList>
    </citation>
    <scope>NUCLEOTIDE SEQUENCE [LARGE SCALE GENOMIC DNA]</scope>
    <source>
        <strain evidence="4 5">DSM 44445</strain>
    </source>
</reference>
<feature type="transmembrane region" description="Helical" evidence="2">
    <location>
        <begin position="164"/>
        <end position="184"/>
    </location>
</feature>
<dbReference type="PANTHER" id="PTHR40763">
    <property type="entry name" value="MEMBRANE PROTEIN-RELATED"/>
    <property type="match status" value="1"/>
</dbReference>
<dbReference type="Pfam" id="PF08044">
    <property type="entry name" value="DUF1707"/>
    <property type="match status" value="2"/>
</dbReference>
<accession>A0A7X6M3E2</accession>
<organism evidence="4 5">
    <name type="scientific">Nocardia veterana</name>
    <dbReference type="NCBI Taxonomy" id="132249"/>
    <lineage>
        <taxon>Bacteria</taxon>
        <taxon>Bacillati</taxon>
        <taxon>Actinomycetota</taxon>
        <taxon>Actinomycetes</taxon>
        <taxon>Mycobacteriales</taxon>
        <taxon>Nocardiaceae</taxon>
        <taxon>Nocardia</taxon>
    </lineage>
</organism>
<evidence type="ECO:0000259" key="3">
    <source>
        <dbReference type="Pfam" id="PF08044"/>
    </source>
</evidence>
<dbReference type="RefSeq" id="WP_157171576.1">
    <property type="nucleotide sequence ID" value="NZ_CAWPHS010000049.1"/>
</dbReference>
<sequence length="357" mass="37790">MRSSGSGMPGTPAPGNMRARDLDRVRARTLLDAAFDEGQLGADEYHDRSDRAAAAKTVGELRNLVGDLQPPAGGAQWQQPPTPAPRAGRYPPHIRARDADRAETCRALDTALGDGQLTPEEHRALTDLTAAAETLGDLAELTADLQRPAEAPIDPRARTASRGAWFAGAVALGVVAAAVGGYLLTHRVAPEPAPVVAAAPQAVRPMVIETPDLTTVAGFEKFRSDYRTKFGDTTVDNLSLFPDHASVDRTSARQPNRVADYLYRGGFTASTAVTTRMADKPIFDLAAVNTAALGDLIARAEPLLKVPGGTVNQIGMGIDTITDVPTISIYVGNSFNESGHLEATPAGELIRAYPFHN</sequence>
<evidence type="ECO:0000256" key="1">
    <source>
        <dbReference type="SAM" id="MobiDB-lite"/>
    </source>
</evidence>
<feature type="domain" description="DUF1707" evidence="3">
    <location>
        <begin position="17"/>
        <end position="69"/>
    </location>
</feature>